<evidence type="ECO:0000313" key="1">
    <source>
        <dbReference type="EMBL" id="MEE4540643.1"/>
    </source>
</evidence>
<gene>
    <name evidence="1" type="ORF">V2S66_01515</name>
</gene>
<dbReference type="Proteomes" id="UP001344658">
    <property type="component" value="Unassembled WGS sequence"/>
</dbReference>
<dbReference type="EMBL" id="JAZEWV010000001">
    <property type="protein sequence ID" value="MEE4540643.1"/>
    <property type="molecule type" value="Genomic_DNA"/>
</dbReference>
<name>A0ABU7P4P4_9ACTN</name>
<dbReference type="RefSeq" id="WP_330792515.1">
    <property type="nucleotide sequence ID" value="NZ_JAZEWV010000001.1"/>
</dbReference>
<accession>A0ABU7P4P4</accession>
<organism evidence="1 2">
    <name type="scientific">Actinacidiphila polyblastidii</name>
    <dbReference type="NCBI Taxonomy" id="3110430"/>
    <lineage>
        <taxon>Bacteria</taxon>
        <taxon>Bacillati</taxon>
        <taxon>Actinomycetota</taxon>
        <taxon>Actinomycetes</taxon>
        <taxon>Kitasatosporales</taxon>
        <taxon>Streptomycetaceae</taxon>
        <taxon>Actinacidiphila</taxon>
    </lineage>
</organism>
<comment type="caution">
    <text evidence="1">The sequence shown here is derived from an EMBL/GenBank/DDBJ whole genome shotgun (WGS) entry which is preliminary data.</text>
</comment>
<proteinExistence type="predicted"/>
<keyword evidence="2" id="KW-1185">Reference proteome</keyword>
<evidence type="ECO:0000313" key="2">
    <source>
        <dbReference type="Proteomes" id="UP001344658"/>
    </source>
</evidence>
<reference evidence="1 2" key="1">
    <citation type="submission" date="2023-12" db="EMBL/GenBank/DDBJ databases">
        <title>Streptomyces sp. V4-01.</title>
        <authorList>
            <person name="Somphong A."/>
            <person name="Phongsopitanun W."/>
        </authorList>
    </citation>
    <scope>NUCLEOTIDE SEQUENCE [LARGE SCALE GENOMIC DNA]</scope>
    <source>
        <strain evidence="1 2">V4-01</strain>
    </source>
</reference>
<protein>
    <submittedName>
        <fullName evidence="1">Uncharacterized protein</fullName>
    </submittedName>
</protein>
<sequence>MAVQRDRASLLELLQENVGFLRSSAASFDAGFESEAKRLAVTVRVLVHDTAQSHSLLHQLGVKSQLGFVDTAERINPRNLLPSAPGLVLMQMTFGVGATYIAPLDNIPLSPGRIHPPATFDVWWTEDIARDSNGVLWSRKKFVLTMANKEGGAHVDPQLNSAYESLARHNGFGFTSTATGVDLPFEGNAAAISVRQISHELLKTFEAHATLLL</sequence>